<organism evidence="1 2">
    <name type="scientific">Leptospira barantonii</name>
    <dbReference type="NCBI Taxonomy" id="2023184"/>
    <lineage>
        <taxon>Bacteria</taxon>
        <taxon>Pseudomonadati</taxon>
        <taxon>Spirochaetota</taxon>
        <taxon>Spirochaetia</taxon>
        <taxon>Leptospirales</taxon>
        <taxon>Leptospiraceae</taxon>
        <taxon>Leptospira</taxon>
    </lineage>
</organism>
<evidence type="ECO:0000313" key="1">
    <source>
        <dbReference type="EMBL" id="TGM01081.1"/>
    </source>
</evidence>
<dbReference type="RefSeq" id="WP_135670956.1">
    <property type="nucleotide sequence ID" value="NZ_RQGN01000050.1"/>
</dbReference>
<evidence type="ECO:0000313" key="2">
    <source>
        <dbReference type="Proteomes" id="UP000298429"/>
    </source>
</evidence>
<dbReference type="EMBL" id="RQGN01000050">
    <property type="protein sequence ID" value="TGM01081.1"/>
    <property type="molecule type" value="Genomic_DNA"/>
</dbReference>
<comment type="caution">
    <text evidence="1">The sequence shown here is derived from an EMBL/GenBank/DDBJ whole genome shotgun (WGS) entry which is preliminary data.</text>
</comment>
<reference evidence="1 2" key="1">
    <citation type="journal article" date="2019" name="PLoS Negl. Trop. Dis.">
        <title>Revisiting the worldwide diversity of Leptospira species in the environment.</title>
        <authorList>
            <person name="Vincent A.T."/>
            <person name="Schiettekatte O."/>
            <person name="Bourhy P."/>
            <person name="Veyrier F.J."/>
            <person name="Picardeau M."/>
        </authorList>
    </citation>
    <scope>NUCLEOTIDE SEQUENCE [LARGE SCALE GENOMIC DNA]</scope>
    <source>
        <strain evidence="1 2">201702444</strain>
    </source>
</reference>
<sequence>MNRYLFVRISFFFLCFLSFYSCVTFEHLNLSNGKKDSVSVFLMSKLAVSKIDQEGHTFKKKHITIEPGEHEFELIYDPTELYTVVSPSRKYTDLRFELKAGENYMLCYGLRESYQTERGLKFSKPYPFFMKIPSEKIAKIFPQGFQTYYSTELLSDELCAKESAKILQSRKESIPEWNYFGLKQIQNKVQLLIHNRLNIEEIDLFPTAQFQEFHQYFIDSGTKRMKIKYNPDWGYSTSPVVLDHYFEKNKPVHLVCLDKWDTKWRPRVFPLTPNQIQDLFESSGLNVKEKTFTVPPVETLNQSKEAALCEALFKEENLSFIKIQSKMKDPK</sequence>
<protein>
    <recommendedName>
        <fullName evidence="3">Lipoprotein</fullName>
    </recommendedName>
</protein>
<gene>
    <name evidence="1" type="ORF">EHQ76_10590</name>
</gene>
<accession>A0A5F2B668</accession>
<evidence type="ECO:0008006" key="3">
    <source>
        <dbReference type="Google" id="ProtNLM"/>
    </source>
</evidence>
<dbReference type="Proteomes" id="UP000298429">
    <property type="component" value="Unassembled WGS sequence"/>
</dbReference>
<name>A0A5F2B668_9LEPT</name>
<dbReference type="PROSITE" id="PS51257">
    <property type="entry name" value="PROKAR_LIPOPROTEIN"/>
    <property type="match status" value="1"/>
</dbReference>
<proteinExistence type="predicted"/>
<dbReference type="AlphaFoldDB" id="A0A5F2B668"/>